<proteinExistence type="predicted"/>
<reference evidence="1" key="2">
    <citation type="submission" date="2017-10" db="EMBL/GenBank/DDBJ databases">
        <title>Ladona fulva Genome sequencing and assembly.</title>
        <authorList>
            <person name="Murali S."/>
            <person name="Richards S."/>
            <person name="Bandaranaike D."/>
            <person name="Bellair M."/>
            <person name="Blankenburg K."/>
            <person name="Chao H."/>
            <person name="Dinh H."/>
            <person name="Doddapaneni H."/>
            <person name="Dugan-Rocha S."/>
            <person name="Elkadiri S."/>
            <person name="Gnanaolivu R."/>
            <person name="Hernandez B."/>
            <person name="Skinner E."/>
            <person name="Javaid M."/>
            <person name="Lee S."/>
            <person name="Li M."/>
            <person name="Ming W."/>
            <person name="Munidasa M."/>
            <person name="Muniz J."/>
            <person name="Nguyen L."/>
            <person name="Hughes D."/>
            <person name="Osuji N."/>
            <person name="Pu L.-L."/>
            <person name="Puazo M."/>
            <person name="Qu C."/>
            <person name="Quiroz J."/>
            <person name="Raj R."/>
            <person name="Weissenberger G."/>
            <person name="Xin Y."/>
            <person name="Zou X."/>
            <person name="Han Y."/>
            <person name="Worley K."/>
            <person name="Muzny D."/>
            <person name="Gibbs R."/>
        </authorList>
    </citation>
    <scope>NUCLEOTIDE SEQUENCE</scope>
    <source>
        <strain evidence="1">Sampled in the wild</strain>
    </source>
</reference>
<dbReference type="OrthoDB" id="8197165at2759"/>
<sequence length="198" mass="22078">MLMFCERSALRTAQLLGANLTLISKWGCDGIRGHSIYKQSAEYDFDENNLFFSSVVPLQLYTYDKNSEKVVVWQNPKPSSTSIVYCDRELFSSSDPGSFTGSDKVIIASQEYSSRVQLLKCLTKKEERGFYTLRKQVANKAAFILTSKSRGNEILTHFSKDPSTFLSTIVRVSSAASGCSVFHTKSATTVPGDETEYT</sequence>
<accession>A0A8K0KTC1</accession>
<evidence type="ECO:0000313" key="2">
    <source>
        <dbReference type="Proteomes" id="UP000792457"/>
    </source>
</evidence>
<reference evidence="1" key="1">
    <citation type="submission" date="2013-04" db="EMBL/GenBank/DDBJ databases">
        <authorList>
            <person name="Qu J."/>
            <person name="Murali S.C."/>
            <person name="Bandaranaike D."/>
            <person name="Bellair M."/>
            <person name="Blankenburg K."/>
            <person name="Chao H."/>
            <person name="Dinh H."/>
            <person name="Doddapaneni H."/>
            <person name="Downs B."/>
            <person name="Dugan-Rocha S."/>
            <person name="Elkadiri S."/>
            <person name="Gnanaolivu R.D."/>
            <person name="Hernandez B."/>
            <person name="Javaid M."/>
            <person name="Jayaseelan J.C."/>
            <person name="Lee S."/>
            <person name="Li M."/>
            <person name="Ming W."/>
            <person name="Munidasa M."/>
            <person name="Muniz J."/>
            <person name="Nguyen L."/>
            <person name="Ongeri F."/>
            <person name="Osuji N."/>
            <person name="Pu L.-L."/>
            <person name="Puazo M."/>
            <person name="Qu C."/>
            <person name="Quiroz J."/>
            <person name="Raj R."/>
            <person name="Weissenberger G."/>
            <person name="Xin Y."/>
            <person name="Zou X."/>
            <person name="Han Y."/>
            <person name="Richards S."/>
            <person name="Worley K."/>
            <person name="Muzny D."/>
            <person name="Gibbs R."/>
        </authorList>
    </citation>
    <scope>NUCLEOTIDE SEQUENCE</scope>
    <source>
        <strain evidence="1">Sampled in the wild</strain>
    </source>
</reference>
<dbReference type="EMBL" id="KZ309241">
    <property type="protein sequence ID" value="KAG8237898.1"/>
    <property type="molecule type" value="Genomic_DNA"/>
</dbReference>
<comment type="caution">
    <text evidence="1">The sequence shown here is derived from an EMBL/GenBank/DDBJ whole genome shotgun (WGS) entry which is preliminary data.</text>
</comment>
<dbReference type="Proteomes" id="UP000792457">
    <property type="component" value="Unassembled WGS sequence"/>
</dbReference>
<organism evidence="1 2">
    <name type="scientific">Ladona fulva</name>
    <name type="common">Scarce chaser dragonfly</name>
    <name type="synonym">Libellula fulva</name>
    <dbReference type="NCBI Taxonomy" id="123851"/>
    <lineage>
        <taxon>Eukaryota</taxon>
        <taxon>Metazoa</taxon>
        <taxon>Ecdysozoa</taxon>
        <taxon>Arthropoda</taxon>
        <taxon>Hexapoda</taxon>
        <taxon>Insecta</taxon>
        <taxon>Pterygota</taxon>
        <taxon>Palaeoptera</taxon>
        <taxon>Odonata</taxon>
        <taxon>Epiprocta</taxon>
        <taxon>Anisoptera</taxon>
        <taxon>Libelluloidea</taxon>
        <taxon>Libellulidae</taxon>
        <taxon>Ladona</taxon>
    </lineage>
</organism>
<protein>
    <submittedName>
        <fullName evidence="1">Uncharacterized protein</fullName>
    </submittedName>
</protein>
<keyword evidence="2" id="KW-1185">Reference proteome</keyword>
<name>A0A8K0KTC1_LADFU</name>
<gene>
    <name evidence="1" type="ORF">J437_LFUL017694</name>
</gene>
<dbReference type="AlphaFoldDB" id="A0A8K0KTC1"/>
<evidence type="ECO:0000313" key="1">
    <source>
        <dbReference type="EMBL" id="KAG8237898.1"/>
    </source>
</evidence>